<dbReference type="Proteomes" id="UP001373714">
    <property type="component" value="Unassembled WGS sequence"/>
</dbReference>
<feature type="compositionally biased region" description="Low complexity" evidence="1">
    <location>
        <begin position="12"/>
        <end position="25"/>
    </location>
</feature>
<protein>
    <submittedName>
        <fullName evidence="2">Uncharacterized protein</fullName>
    </submittedName>
</protein>
<keyword evidence="3" id="KW-1185">Reference proteome</keyword>
<comment type="caution">
    <text evidence="2">The sequence shown here is derived from an EMBL/GenBank/DDBJ whole genome shotgun (WGS) entry which is preliminary data.</text>
</comment>
<name>A0AAV9UKS3_9PEZI</name>
<gene>
    <name evidence="2" type="ORF">TWF730_011175</name>
</gene>
<sequence length="371" mass="41217">MAETLDHVARVSQTTETPYSTSSSTGQPKDTVILASGNRASGVTNVGSTLTALKTKPKTTIVPPISISTPKSEVLQSAKTEAATNLFGRPSNPDIKENRDLPSSTFYTFNIICPRDIPQLLGDAVGDGAGMSQDPNSYSRFPSVPRSRPYVNRPENYERVSEYFRLLTRACIACANCDPQTGILRLFPPGQCRTNPSAFWSSDDAGRCGNWLGCYCDVEMQDFIMTSDLHLPENREQLFEIYRGLDSIPRWIQRRFPNHRYATLDGLSLAWRRDGWGNQNPEPVGNICGNRVYYPGGPQPVHPRPRERRPFENWFGAGPSRRQDYQWLVGCRGPGLGSLGKPPKAKRDSISGGYLDNKENEGRRVLQATAS</sequence>
<evidence type="ECO:0000313" key="2">
    <source>
        <dbReference type="EMBL" id="KAK6343584.1"/>
    </source>
</evidence>
<evidence type="ECO:0000256" key="1">
    <source>
        <dbReference type="SAM" id="MobiDB-lite"/>
    </source>
</evidence>
<dbReference type="EMBL" id="JAVHNS010000009">
    <property type="protein sequence ID" value="KAK6343584.1"/>
    <property type="molecule type" value="Genomic_DNA"/>
</dbReference>
<evidence type="ECO:0000313" key="3">
    <source>
        <dbReference type="Proteomes" id="UP001373714"/>
    </source>
</evidence>
<proteinExistence type="predicted"/>
<accession>A0AAV9UKS3</accession>
<reference evidence="2 3" key="1">
    <citation type="submission" date="2019-10" db="EMBL/GenBank/DDBJ databases">
        <authorList>
            <person name="Palmer J.M."/>
        </authorList>
    </citation>
    <scope>NUCLEOTIDE SEQUENCE [LARGE SCALE GENOMIC DNA]</scope>
    <source>
        <strain evidence="2 3">TWF730</strain>
    </source>
</reference>
<feature type="region of interest" description="Disordered" evidence="1">
    <location>
        <begin position="1"/>
        <end position="31"/>
    </location>
</feature>
<feature type="region of interest" description="Disordered" evidence="1">
    <location>
        <begin position="334"/>
        <end position="371"/>
    </location>
</feature>
<organism evidence="2 3">
    <name type="scientific">Orbilia blumenaviensis</name>
    <dbReference type="NCBI Taxonomy" id="1796055"/>
    <lineage>
        <taxon>Eukaryota</taxon>
        <taxon>Fungi</taxon>
        <taxon>Dikarya</taxon>
        <taxon>Ascomycota</taxon>
        <taxon>Pezizomycotina</taxon>
        <taxon>Orbiliomycetes</taxon>
        <taxon>Orbiliales</taxon>
        <taxon>Orbiliaceae</taxon>
        <taxon>Orbilia</taxon>
    </lineage>
</organism>
<dbReference type="AlphaFoldDB" id="A0AAV9UKS3"/>